<feature type="domain" description="Mycoplasma immunoglobulin binding protein M2" evidence="4">
    <location>
        <begin position="479"/>
        <end position="650"/>
    </location>
</feature>
<evidence type="ECO:0000256" key="1">
    <source>
        <dbReference type="SAM" id="MobiDB-lite"/>
    </source>
</evidence>
<evidence type="ECO:0000259" key="3">
    <source>
        <dbReference type="Pfam" id="PF26360"/>
    </source>
</evidence>
<dbReference type="Proteomes" id="UP000514704">
    <property type="component" value="Chromosome"/>
</dbReference>
<sequence length="696" mass="78241">MVSSKKRKIIKLIAFSTGSITLGAASTLGIVYSTYKSDSQTSLIQRSNQVTLDSSPANTDASQNSNRDFNLENAPKVPEKKPVAINPPEKKPEPKPEPTPPATTNNLAANTQIQYVTYEKQEYNLDKNTPQQPNDPSRQVLNDQQAQALLGKTRASLTKARDELLKAINSGGTDDAARDAFRQISGYKGSTEFFNNIWKTLFTKNDRGQKPIDDLLLAFNLDLGNNKFLLDESKANRTWRINLNENSINISYGYENDGDNPVYNYYKKVNEYKVLGYPNYQYNPTPSDIINGDFRGWTKTDITNTYINDKDYGIDGNDGIQVRHYTPTNKDDPYYKNKDDLNVFELDVDNTSGYDKFIKFIKKVYEKEPNKKIGVVLRNVGKTNTTRNVYDILQALPQNVETLTVFLDGANTTSLLALENRKLRELNIYTTGRVNTDLWGINPLAIRHINFIPSLLAYNVAGFGDSYATGTTIGSTPIFTTLKFDRNDDYKRVQEGIDIAFDRRSERIFQGNFQGQGAKPIFWDFADAPIIRNLKNLNVRDAELRFVRLSADLIDTDNMGNSFVTYDLNEFNHSQWTAAMRYRGAPGDKLKISFGRGTEIAQPRALVLRGAQNTLEQEGLDNLKTFVKYATNSGAFKDVFVSTQFLANEIQAAAASEGNSITVHVVPLETLDKYQIKTFTVDPKLNAIGDPIKPTK</sequence>
<dbReference type="NCBIfam" id="TIGR04524">
    <property type="entry name" value="mycoplas_M_dom"/>
    <property type="match status" value="1"/>
</dbReference>
<organism evidence="5 6">
    <name type="scientific">Mycoplasma tullyi</name>
    <dbReference type="NCBI Taxonomy" id="1612150"/>
    <lineage>
        <taxon>Bacteria</taxon>
        <taxon>Bacillati</taxon>
        <taxon>Mycoplasmatota</taxon>
        <taxon>Mollicutes</taxon>
        <taxon>Mycoplasmataceae</taxon>
        <taxon>Mycoplasma</taxon>
    </lineage>
</organism>
<gene>
    <name evidence="5" type="ORF">H3143_03365</name>
</gene>
<feature type="transmembrane region" description="Helical" evidence="2">
    <location>
        <begin position="12"/>
        <end position="35"/>
    </location>
</feature>
<dbReference type="InterPro" id="IPR030942">
    <property type="entry name" value="Mycoplas_M_dom"/>
</dbReference>
<dbReference type="KEGG" id="mtuy:H3143_03365"/>
<feature type="compositionally biased region" description="Polar residues" evidence="1">
    <location>
        <begin position="49"/>
        <end position="68"/>
    </location>
</feature>
<feature type="domain" description="IgG-blocking virulence" evidence="3">
    <location>
        <begin position="264"/>
        <end position="461"/>
    </location>
</feature>
<evidence type="ECO:0000313" key="6">
    <source>
        <dbReference type="Proteomes" id="UP000514704"/>
    </source>
</evidence>
<keyword evidence="2" id="KW-0812">Transmembrane</keyword>
<dbReference type="Pfam" id="PF26364">
    <property type="entry name" value="MIB_M2"/>
    <property type="match status" value="1"/>
</dbReference>
<dbReference type="AlphaFoldDB" id="A0A7D7U3J0"/>
<dbReference type="RefSeq" id="WP_182078791.1">
    <property type="nucleotide sequence ID" value="NZ_CP059674.1"/>
</dbReference>
<keyword evidence="2" id="KW-1133">Transmembrane helix</keyword>
<dbReference type="InterPro" id="IPR058860">
    <property type="entry name" value="MIB_M2"/>
</dbReference>
<dbReference type="NCBIfam" id="TIGR04526">
    <property type="entry name" value="predic_Ig_block"/>
    <property type="match status" value="1"/>
</dbReference>
<evidence type="ECO:0000256" key="2">
    <source>
        <dbReference type="SAM" id="Phobius"/>
    </source>
</evidence>
<dbReference type="EMBL" id="CP059674">
    <property type="protein sequence ID" value="QMT98511.1"/>
    <property type="molecule type" value="Genomic_DNA"/>
</dbReference>
<name>A0A7D7U3J0_9MOLU</name>
<dbReference type="Pfam" id="PF26360">
    <property type="entry name" value="MIB_M1"/>
    <property type="match status" value="1"/>
</dbReference>
<evidence type="ECO:0000259" key="4">
    <source>
        <dbReference type="Pfam" id="PF26364"/>
    </source>
</evidence>
<keyword evidence="2" id="KW-0472">Membrane</keyword>
<reference evidence="5 6" key="1">
    <citation type="journal article" date="2017" name="Int. J. Syst. Evol. Microbiol.">
        <title>Mycoplasma tullyi sp. nov., isolated from penguins of the genus Spheniscus.</title>
        <authorList>
            <person name="Yavari C.A."/>
            <person name="Ramirez A.S."/>
            <person name="Nicholas R.A.J."/>
            <person name="Radford A.D."/>
            <person name="Darby A.C."/>
            <person name="Bradbury J.M."/>
        </authorList>
    </citation>
    <scope>NUCLEOTIDE SEQUENCE [LARGE SCALE GENOMIC DNA]</scope>
    <source>
        <strain evidence="5 6">56A97T</strain>
    </source>
</reference>
<proteinExistence type="predicted"/>
<protein>
    <submittedName>
        <fullName evidence="5">Putative immunoglobulin-blocking virulence protein</fullName>
    </submittedName>
</protein>
<feature type="region of interest" description="Disordered" evidence="1">
    <location>
        <begin position="49"/>
        <end position="108"/>
    </location>
</feature>
<keyword evidence="6" id="KW-1185">Reference proteome</keyword>
<accession>A0A7D7U3J0</accession>
<feature type="compositionally biased region" description="Basic and acidic residues" evidence="1">
    <location>
        <begin position="77"/>
        <end position="96"/>
    </location>
</feature>
<evidence type="ECO:0000313" key="5">
    <source>
        <dbReference type="EMBL" id="QMT98511.1"/>
    </source>
</evidence>
<dbReference type="InterPro" id="IPR030941">
    <property type="entry name" value="Predic_Ig_block"/>
</dbReference>